<dbReference type="AlphaFoldDB" id="A0A267ETX1"/>
<dbReference type="Proteomes" id="UP000215902">
    <property type="component" value="Unassembled WGS sequence"/>
</dbReference>
<feature type="compositionally biased region" description="Low complexity" evidence="1">
    <location>
        <begin position="1"/>
        <end position="11"/>
    </location>
</feature>
<evidence type="ECO:0000313" key="2">
    <source>
        <dbReference type="EMBL" id="PAA64906.1"/>
    </source>
</evidence>
<dbReference type="EMBL" id="NIVC01001700">
    <property type="protein sequence ID" value="PAA64906.1"/>
    <property type="molecule type" value="Genomic_DNA"/>
</dbReference>
<protein>
    <submittedName>
        <fullName evidence="2">Uncharacterized protein</fullName>
    </submittedName>
</protein>
<evidence type="ECO:0000256" key="1">
    <source>
        <dbReference type="SAM" id="MobiDB-lite"/>
    </source>
</evidence>
<keyword evidence="3" id="KW-1185">Reference proteome</keyword>
<reference evidence="2 3" key="1">
    <citation type="submission" date="2017-06" db="EMBL/GenBank/DDBJ databases">
        <title>A platform for efficient transgenesis in Macrostomum lignano, a flatworm model organism for stem cell research.</title>
        <authorList>
            <person name="Berezikov E."/>
        </authorList>
    </citation>
    <scope>NUCLEOTIDE SEQUENCE [LARGE SCALE GENOMIC DNA]</scope>
    <source>
        <strain evidence="2">DV1</strain>
        <tissue evidence="2">Whole organism</tissue>
    </source>
</reference>
<accession>A0A267ETX1</accession>
<name>A0A267ETX1_9PLAT</name>
<evidence type="ECO:0000313" key="3">
    <source>
        <dbReference type="Proteomes" id="UP000215902"/>
    </source>
</evidence>
<proteinExistence type="predicted"/>
<feature type="region of interest" description="Disordered" evidence="1">
    <location>
        <begin position="1"/>
        <end position="20"/>
    </location>
</feature>
<organism evidence="2 3">
    <name type="scientific">Macrostomum lignano</name>
    <dbReference type="NCBI Taxonomy" id="282301"/>
    <lineage>
        <taxon>Eukaryota</taxon>
        <taxon>Metazoa</taxon>
        <taxon>Spiralia</taxon>
        <taxon>Lophotrochozoa</taxon>
        <taxon>Platyhelminthes</taxon>
        <taxon>Rhabditophora</taxon>
        <taxon>Macrostomorpha</taxon>
        <taxon>Macrostomida</taxon>
        <taxon>Macrostomidae</taxon>
        <taxon>Macrostomum</taxon>
    </lineage>
</organism>
<comment type="caution">
    <text evidence="2">The sequence shown here is derived from an EMBL/GenBank/DDBJ whole genome shotgun (WGS) entry which is preliminary data.</text>
</comment>
<sequence>MSSSGTYTSSSIYHQNSKPSSFGQIGYVASSSRLSFGILPLELDFSTTGSQASSSIGSDSMEALPPPQHSALYNSSDSINDSFEAEETHSDIYDAVNNDEWSQAAAPLSVSLLRQLDISPGIMQCMKAELPIYDNCDQIGATYSSADLKHSSVSGGRGPTSLRPLTVVRPRVTCLRYGRPLRLPSFT</sequence>
<gene>
    <name evidence="2" type="ORF">BOX15_Mlig004649g1</name>
</gene>
<feature type="region of interest" description="Disordered" evidence="1">
    <location>
        <begin position="52"/>
        <end position="71"/>
    </location>
</feature>